<dbReference type="RefSeq" id="XP_021839846.1">
    <property type="nucleotide sequence ID" value="XM_021984154.2"/>
</dbReference>
<reference evidence="3" key="2">
    <citation type="submission" date="2025-08" db="UniProtKB">
        <authorList>
            <consortium name="RefSeq"/>
        </authorList>
    </citation>
    <scope>IDENTIFICATION</scope>
    <source>
        <tissue evidence="3">Leaf</tissue>
    </source>
</reference>
<evidence type="ECO:0000256" key="1">
    <source>
        <dbReference type="SAM" id="MobiDB-lite"/>
    </source>
</evidence>
<dbReference type="AlphaFoldDB" id="A0A9R0JM56"/>
<proteinExistence type="predicted"/>
<organism evidence="2 3">
    <name type="scientific">Spinacia oleracea</name>
    <name type="common">Spinach</name>
    <dbReference type="NCBI Taxonomy" id="3562"/>
    <lineage>
        <taxon>Eukaryota</taxon>
        <taxon>Viridiplantae</taxon>
        <taxon>Streptophyta</taxon>
        <taxon>Embryophyta</taxon>
        <taxon>Tracheophyta</taxon>
        <taxon>Spermatophyta</taxon>
        <taxon>Magnoliopsida</taxon>
        <taxon>eudicotyledons</taxon>
        <taxon>Gunneridae</taxon>
        <taxon>Pentapetalae</taxon>
        <taxon>Caryophyllales</taxon>
        <taxon>Chenopodiaceae</taxon>
        <taxon>Chenopodioideae</taxon>
        <taxon>Anserineae</taxon>
        <taxon>Spinacia</taxon>
    </lineage>
</organism>
<dbReference type="Proteomes" id="UP000813463">
    <property type="component" value="Chromosome 4"/>
</dbReference>
<feature type="region of interest" description="Disordered" evidence="1">
    <location>
        <begin position="46"/>
        <end position="110"/>
    </location>
</feature>
<dbReference type="KEGG" id="soe:110779670"/>
<reference evidence="2" key="1">
    <citation type="journal article" date="2021" name="Nat. Commun.">
        <title>Genomic analyses provide insights into spinach domestication and the genetic basis of agronomic traits.</title>
        <authorList>
            <person name="Cai X."/>
            <person name="Sun X."/>
            <person name="Xu C."/>
            <person name="Sun H."/>
            <person name="Wang X."/>
            <person name="Ge C."/>
            <person name="Zhang Z."/>
            <person name="Wang Q."/>
            <person name="Fei Z."/>
            <person name="Jiao C."/>
            <person name="Wang Q."/>
        </authorList>
    </citation>
    <scope>NUCLEOTIDE SEQUENCE [LARGE SCALE GENOMIC DNA]</scope>
    <source>
        <strain evidence="2">cv. Varoflay</strain>
    </source>
</reference>
<protein>
    <submittedName>
        <fullName evidence="3">Uncharacterized protein</fullName>
    </submittedName>
</protein>
<keyword evidence="2" id="KW-1185">Reference proteome</keyword>
<sequence>MMMMELNLDLFSDVGKEAYHNPLNINGSKSTVSHDVAEAIRQKYLPNPCTGKGKMSGGSNCNSEPASYKTSVKNCQKEVDILPETKSSDIDEKKAKQHGKHQGDESGEATDAYEQQLQLMTKKFTELLNVHGTFMRITRIVLLG</sequence>
<name>A0A9R0JM56_SPIOL</name>
<feature type="compositionally biased region" description="Polar residues" evidence="1">
    <location>
        <begin position="57"/>
        <end position="74"/>
    </location>
</feature>
<dbReference type="GeneID" id="110779670"/>
<evidence type="ECO:0000313" key="3">
    <source>
        <dbReference type="RefSeq" id="XP_021839846.1"/>
    </source>
</evidence>
<gene>
    <name evidence="3" type="primary">LOC110779670</name>
</gene>
<accession>A0A9R0JM56</accession>
<evidence type="ECO:0000313" key="2">
    <source>
        <dbReference type="Proteomes" id="UP000813463"/>
    </source>
</evidence>